<dbReference type="Proteomes" id="UP001415857">
    <property type="component" value="Unassembled WGS sequence"/>
</dbReference>
<proteinExistence type="predicted"/>
<dbReference type="PANTHER" id="PTHR33528:SF14">
    <property type="entry name" value="SOLUTE CARRIER FAMILY 35 MEMBER A4"/>
    <property type="match status" value="1"/>
</dbReference>
<comment type="caution">
    <text evidence="1">The sequence shown here is derived from an EMBL/GenBank/DDBJ whole genome shotgun (WGS) entry which is preliminary data.</text>
</comment>
<evidence type="ECO:0000313" key="2">
    <source>
        <dbReference type="Proteomes" id="UP001415857"/>
    </source>
</evidence>
<dbReference type="AlphaFoldDB" id="A0AAP0R9W9"/>
<reference evidence="1 2" key="1">
    <citation type="journal article" date="2024" name="Plant J.">
        <title>Genome sequences and population genomics reveal climatic adaptation and genomic divergence between two closely related sweetgum species.</title>
        <authorList>
            <person name="Xu W.Q."/>
            <person name="Ren C.Q."/>
            <person name="Zhang X.Y."/>
            <person name="Comes H.P."/>
            <person name="Liu X.H."/>
            <person name="Li Y.G."/>
            <person name="Kettle C.J."/>
            <person name="Jalonen R."/>
            <person name="Gaisberger H."/>
            <person name="Ma Y.Z."/>
            <person name="Qiu Y.X."/>
        </authorList>
    </citation>
    <scope>NUCLEOTIDE SEQUENCE [LARGE SCALE GENOMIC DNA]</scope>
    <source>
        <strain evidence="1">Hangzhou</strain>
    </source>
</reference>
<dbReference type="EMBL" id="JBBPBK010000012">
    <property type="protein sequence ID" value="KAK9273514.1"/>
    <property type="molecule type" value="Genomic_DNA"/>
</dbReference>
<dbReference type="Pfam" id="PF15054">
    <property type="entry name" value="DUF4535"/>
    <property type="match status" value="1"/>
</dbReference>
<protein>
    <submittedName>
        <fullName evidence="1">Uncharacterized protein</fullName>
    </submittedName>
</protein>
<name>A0AAP0R9W9_LIQFO</name>
<accession>A0AAP0R9W9</accession>
<keyword evidence="2" id="KW-1185">Reference proteome</keyword>
<organism evidence="1 2">
    <name type="scientific">Liquidambar formosana</name>
    <name type="common">Formosan gum</name>
    <dbReference type="NCBI Taxonomy" id="63359"/>
    <lineage>
        <taxon>Eukaryota</taxon>
        <taxon>Viridiplantae</taxon>
        <taxon>Streptophyta</taxon>
        <taxon>Embryophyta</taxon>
        <taxon>Tracheophyta</taxon>
        <taxon>Spermatophyta</taxon>
        <taxon>Magnoliopsida</taxon>
        <taxon>eudicotyledons</taxon>
        <taxon>Gunneridae</taxon>
        <taxon>Pentapetalae</taxon>
        <taxon>Saxifragales</taxon>
        <taxon>Altingiaceae</taxon>
        <taxon>Liquidambar</taxon>
    </lineage>
</organism>
<sequence length="63" mass="7064">MGIIGSSFTFMLGTLFGVYVAQNYKLPNIRKLANTGLVMAKHFEENYRKPKNHTGNDDAVDDN</sequence>
<dbReference type="InterPro" id="IPR027854">
    <property type="entry name" value="STMP1"/>
</dbReference>
<evidence type="ECO:0000313" key="1">
    <source>
        <dbReference type="EMBL" id="KAK9273514.1"/>
    </source>
</evidence>
<gene>
    <name evidence="1" type="ORF">L1049_018324</name>
</gene>
<dbReference type="PANTHER" id="PTHR33528">
    <property type="entry name" value="OS07G0239500 PROTEIN"/>
    <property type="match status" value="1"/>
</dbReference>